<comment type="caution">
    <text evidence="1">The sequence shown here is derived from an EMBL/GenBank/DDBJ whole genome shotgun (WGS) entry which is preliminary data.</text>
</comment>
<dbReference type="EMBL" id="BDIP01002834">
    <property type="protein sequence ID" value="GCA63253.1"/>
    <property type="molecule type" value="Genomic_DNA"/>
</dbReference>
<accession>A0A391NXR0</accession>
<protein>
    <submittedName>
        <fullName evidence="1">Uncharacterized protein</fullName>
    </submittedName>
</protein>
<dbReference type="Proteomes" id="UP000265618">
    <property type="component" value="Unassembled WGS sequence"/>
</dbReference>
<dbReference type="AlphaFoldDB" id="A0A391NXR0"/>
<evidence type="ECO:0000313" key="2">
    <source>
        <dbReference type="Proteomes" id="UP000265618"/>
    </source>
</evidence>
<evidence type="ECO:0000313" key="1">
    <source>
        <dbReference type="EMBL" id="GCA63253.1"/>
    </source>
</evidence>
<feature type="non-terminal residue" evidence="1">
    <location>
        <position position="24"/>
    </location>
</feature>
<proteinExistence type="predicted"/>
<gene>
    <name evidence="1" type="ORF">KIPB_008832</name>
</gene>
<sequence>MGLLWLPYMATAIRFIRSIRKRIP</sequence>
<keyword evidence="2" id="KW-1185">Reference proteome</keyword>
<name>A0A391NXR0_9EUKA</name>
<organism evidence="1 2">
    <name type="scientific">Kipferlia bialata</name>
    <dbReference type="NCBI Taxonomy" id="797122"/>
    <lineage>
        <taxon>Eukaryota</taxon>
        <taxon>Metamonada</taxon>
        <taxon>Carpediemonas-like organisms</taxon>
        <taxon>Kipferlia</taxon>
    </lineage>
</organism>
<reference evidence="1 2" key="1">
    <citation type="journal article" date="2018" name="PLoS ONE">
        <title>The draft genome of Kipferlia bialata reveals reductive genome evolution in fornicate parasites.</title>
        <authorList>
            <person name="Tanifuji G."/>
            <person name="Takabayashi S."/>
            <person name="Kume K."/>
            <person name="Takagi M."/>
            <person name="Nakayama T."/>
            <person name="Kamikawa R."/>
            <person name="Inagaki Y."/>
            <person name="Hashimoto T."/>
        </authorList>
    </citation>
    <scope>NUCLEOTIDE SEQUENCE [LARGE SCALE GENOMIC DNA]</scope>
    <source>
        <strain evidence="1">NY0173</strain>
    </source>
</reference>